<protein>
    <recommendedName>
        <fullName evidence="6">Cilia- and flagella-associated protein 53</fullName>
    </recommendedName>
</protein>
<dbReference type="InterPro" id="IPR043596">
    <property type="entry name" value="CFAP53/TCHP"/>
</dbReference>
<dbReference type="AlphaFoldDB" id="A0A507C0U0"/>
<name>A0A507C0U0_9FUNG</name>
<keyword evidence="10" id="KW-1185">Reference proteome</keyword>
<dbReference type="STRING" id="1806994.A0A507C0U0"/>
<reference evidence="9 10" key="1">
    <citation type="journal article" date="2019" name="Sci. Rep.">
        <title>Comparative genomics of chytrid fungi reveal insights into the obligate biotrophic and pathogenic lifestyle of Synchytrium endobioticum.</title>
        <authorList>
            <person name="van de Vossenberg B.T.L.H."/>
            <person name="Warris S."/>
            <person name="Nguyen H.D.T."/>
            <person name="van Gent-Pelzer M.P.E."/>
            <person name="Joly D.L."/>
            <person name="van de Geest H.C."/>
            <person name="Bonants P.J.M."/>
            <person name="Smith D.S."/>
            <person name="Levesque C.A."/>
            <person name="van der Lee T.A.J."/>
        </authorList>
    </citation>
    <scope>NUCLEOTIDE SEQUENCE [LARGE SCALE GENOMIC DNA]</scope>
    <source>
        <strain evidence="9 10">JEL517</strain>
    </source>
</reference>
<evidence type="ECO:0000256" key="7">
    <source>
        <dbReference type="SAM" id="Coils"/>
    </source>
</evidence>
<dbReference type="PANTHER" id="PTHR31183">
    <property type="entry name" value="TRICHOPLEIN KERATIN FILAMENT-BINDING PROTEIN FAMILY MEMBER"/>
    <property type="match status" value="1"/>
</dbReference>
<evidence type="ECO:0000256" key="5">
    <source>
        <dbReference type="ARBA" id="ARBA00033747"/>
    </source>
</evidence>
<keyword evidence="4" id="KW-0966">Cell projection</keyword>
<dbReference type="GeneID" id="42006316"/>
<dbReference type="GO" id="GO:0005929">
    <property type="term" value="C:cilium"/>
    <property type="evidence" value="ECO:0007669"/>
    <property type="project" value="UniProtKB-SubCell"/>
</dbReference>
<dbReference type="EMBL" id="QEAO01000042">
    <property type="protein sequence ID" value="TPX31586.1"/>
    <property type="molecule type" value="Genomic_DNA"/>
</dbReference>
<dbReference type="Proteomes" id="UP000319731">
    <property type="component" value="Unassembled WGS sequence"/>
</dbReference>
<evidence type="ECO:0000313" key="9">
    <source>
        <dbReference type="EMBL" id="TPX31586.1"/>
    </source>
</evidence>
<evidence type="ECO:0000256" key="6">
    <source>
        <dbReference type="ARBA" id="ARBA00033773"/>
    </source>
</evidence>
<dbReference type="RefSeq" id="XP_031022980.1">
    <property type="nucleotide sequence ID" value="XM_031171019.1"/>
</dbReference>
<proteinExistence type="inferred from homology"/>
<evidence type="ECO:0000256" key="3">
    <source>
        <dbReference type="ARBA" id="ARBA00023069"/>
    </source>
</evidence>
<dbReference type="PANTHER" id="PTHR31183:SF1">
    <property type="entry name" value="CILIA- AND FLAGELLA-ASSOCIATED PROTEIN 53"/>
    <property type="match status" value="1"/>
</dbReference>
<keyword evidence="2 7" id="KW-0175">Coiled coil</keyword>
<organism evidence="9 10">
    <name type="scientific">Synchytrium microbalum</name>
    <dbReference type="NCBI Taxonomy" id="1806994"/>
    <lineage>
        <taxon>Eukaryota</taxon>
        <taxon>Fungi</taxon>
        <taxon>Fungi incertae sedis</taxon>
        <taxon>Chytridiomycota</taxon>
        <taxon>Chytridiomycota incertae sedis</taxon>
        <taxon>Chytridiomycetes</taxon>
        <taxon>Synchytriales</taxon>
        <taxon>Synchytriaceae</taxon>
        <taxon>Synchytrium</taxon>
    </lineage>
</organism>
<evidence type="ECO:0000256" key="4">
    <source>
        <dbReference type="ARBA" id="ARBA00023273"/>
    </source>
</evidence>
<gene>
    <name evidence="9" type="ORF">SmJEL517_g05091</name>
</gene>
<evidence type="ECO:0000259" key="8">
    <source>
        <dbReference type="Pfam" id="PF13868"/>
    </source>
</evidence>
<sequence>MATTYNSRSTIRPADYLVDKRRAEEMERSRMVETTQYYAKAALQSTFEDQSAASVKRNAIRRRVDELKGQEVAALESRREKLRKMLLADEDLYERELVASEESTEHRIEVMRARVKELKDRREQERKAIVEEKLMQRWRNECDDLRALESKVIVKAVTDARSAQLVEHEERKVEEAEERKKYDALWEADRQKKIAREEADKSRQRDLNEQMLTMLDEQMAQLRVQAEQEEELKPEHEAQTAEAARLRMKKEHEQRLVRTELDRFNKAKIAQRAKDARESLEMDLKIVSEFLEADAKDKAAKSAKKKALREEMLSYRDSLVAQRETVKEREKEIDARYREEEEKMWKLRAEKWQREQRARDKLMQEVIQSRQEQLRLQMDQVRFKQEQARLESAEIRRRIEATRAAEAHERAAVMERRDKYKETLGQQVAALNVRRGEERRRVEDETIADRAAQASYEALLKSELERALRGESARYTSRLRAYQSVPRKPSNV</sequence>
<evidence type="ECO:0000313" key="10">
    <source>
        <dbReference type="Proteomes" id="UP000319731"/>
    </source>
</evidence>
<keyword evidence="3" id="KW-0969">Cilium</keyword>
<comment type="similarity">
    <text evidence="5">Belongs to the CFAP53 family.</text>
</comment>
<dbReference type="Pfam" id="PF13868">
    <property type="entry name" value="TPH"/>
    <property type="match status" value="1"/>
</dbReference>
<feature type="coiled-coil region" evidence="7">
    <location>
        <begin position="212"/>
        <end position="239"/>
    </location>
</feature>
<dbReference type="InterPro" id="IPR043597">
    <property type="entry name" value="TPH_dom"/>
</dbReference>
<feature type="coiled-coil region" evidence="7">
    <location>
        <begin position="101"/>
        <end position="141"/>
    </location>
</feature>
<evidence type="ECO:0000256" key="1">
    <source>
        <dbReference type="ARBA" id="ARBA00004138"/>
    </source>
</evidence>
<evidence type="ECO:0000256" key="2">
    <source>
        <dbReference type="ARBA" id="ARBA00023054"/>
    </source>
</evidence>
<dbReference type="OrthoDB" id="75950at2759"/>
<comment type="subcellular location">
    <subcellularLocation>
        <location evidence="1">Cell projection</location>
        <location evidence="1">Cilium</location>
    </subcellularLocation>
</comment>
<feature type="domain" description="Trichohyalin-plectin-homology" evidence="8">
    <location>
        <begin position="138"/>
        <end position="469"/>
    </location>
</feature>
<comment type="caution">
    <text evidence="9">The sequence shown here is derived from an EMBL/GenBank/DDBJ whole genome shotgun (WGS) entry which is preliminary data.</text>
</comment>
<accession>A0A507C0U0</accession>